<dbReference type="Pfam" id="PF13847">
    <property type="entry name" value="Methyltransf_31"/>
    <property type="match status" value="1"/>
</dbReference>
<dbReference type="KEGG" id="vil:CFK37_06680"/>
<dbReference type="OrthoDB" id="9780095at2"/>
<name>A0A220U169_9BACI</name>
<evidence type="ECO:0000313" key="3">
    <source>
        <dbReference type="Proteomes" id="UP000198312"/>
    </source>
</evidence>
<dbReference type="Proteomes" id="UP000198312">
    <property type="component" value="Chromosome"/>
</dbReference>
<accession>A0A220U169</accession>
<evidence type="ECO:0000313" key="2">
    <source>
        <dbReference type="EMBL" id="ASK61867.1"/>
    </source>
</evidence>
<dbReference type="GO" id="GO:0032259">
    <property type="term" value="P:methylation"/>
    <property type="evidence" value="ECO:0007669"/>
    <property type="project" value="UniProtKB-KW"/>
</dbReference>
<keyword evidence="2" id="KW-0489">Methyltransferase</keyword>
<dbReference type="AlphaFoldDB" id="A0A220U169"/>
<dbReference type="SUPFAM" id="SSF53335">
    <property type="entry name" value="S-adenosyl-L-methionine-dependent methyltransferases"/>
    <property type="match status" value="1"/>
</dbReference>
<dbReference type="EMBL" id="CP022315">
    <property type="protein sequence ID" value="ASK61867.1"/>
    <property type="molecule type" value="Genomic_DNA"/>
</dbReference>
<organism evidence="2 3">
    <name type="scientific">Virgibacillus phasianinus</name>
    <dbReference type="NCBI Taxonomy" id="2017483"/>
    <lineage>
        <taxon>Bacteria</taxon>
        <taxon>Bacillati</taxon>
        <taxon>Bacillota</taxon>
        <taxon>Bacilli</taxon>
        <taxon>Bacillales</taxon>
        <taxon>Bacillaceae</taxon>
        <taxon>Virgibacillus</taxon>
    </lineage>
</organism>
<reference evidence="2 3" key="1">
    <citation type="submission" date="2017-07" db="EMBL/GenBank/DDBJ databases">
        <title>Virgibacillus sp. LM2416.</title>
        <authorList>
            <person name="Tak E.J."/>
            <person name="Bae J.-W."/>
        </authorList>
    </citation>
    <scope>NUCLEOTIDE SEQUENCE [LARGE SCALE GENOMIC DNA]</scope>
    <source>
        <strain evidence="2 3">LM2416</strain>
    </source>
</reference>
<sequence length="198" mass="23831">MKEYQYDKLLNIHTGGYQKDSNQSFHYYPYEPTQYSALETLFTKYELKSSDHVVDFGCGKGRLNFFIHYYYNATVTGIEMDKTFYQIAIENRNSYAGKNKDNIHFHCCLAEEYQIAPQDNRFYFFNPFSKEIFINTINNILMSVERTRRDIELILYYSSDDYIYFLENDTSFELKEEIIIPDLSKNDPYERFLIYRLV</sequence>
<gene>
    <name evidence="2" type="ORF">CFK37_06680</name>
</gene>
<dbReference type="GO" id="GO:0008168">
    <property type="term" value="F:methyltransferase activity"/>
    <property type="evidence" value="ECO:0007669"/>
    <property type="project" value="UniProtKB-KW"/>
</dbReference>
<evidence type="ECO:0000259" key="1">
    <source>
        <dbReference type="Pfam" id="PF13847"/>
    </source>
</evidence>
<proteinExistence type="predicted"/>
<dbReference type="Gene3D" id="3.40.50.150">
    <property type="entry name" value="Vaccinia Virus protein VP39"/>
    <property type="match status" value="1"/>
</dbReference>
<dbReference type="RefSeq" id="WP_089061127.1">
    <property type="nucleotide sequence ID" value="NZ_CP022315.1"/>
</dbReference>
<dbReference type="InterPro" id="IPR025714">
    <property type="entry name" value="Methyltranfer_dom"/>
</dbReference>
<keyword evidence="3" id="KW-1185">Reference proteome</keyword>
<dbReference type="InterPro" id="IPR029063">
    <property type="entry name" value="SAM-dependent_MTases_sf"/>
</dbReference>
<dbReference type="CDD" id="cd02440">
    <property type="entry name" value="AdoMet_MTases"/>
    <property type="match status" value="1"/>
</dbReference>
<feature type="domain" description="Methyltransferase" evidence="1">
    <location>
        <begin position="48"/>
        <end position="120"/>
    </location>
</feature>
<protein>
    <submittedName>
        <fullName evidence="2">SAM-dependent methyltransferase</fullName>
    </submittedName>
</protein>
<keyword evidence="2" id="KW-0808">Transferase</keyword>